<keyword evidence="3" id="KW-1185">Reference proteome</keyword>
<feature type="chain" id="PRO_5046304519" evidence="1">
    <location>
        <begin position="24"/>
        <end position="124"/>
    </location>
</feature>
<evidence type="ECO:0000313" key="2">
    <source>
        <dbReference type="EMBL" id="MBD1396462.1"/>
    </source>
</evidence>
<gene>
    <name evidence="2" type="ORF">H9Q13_04740</name>
</gene>
<reference evidence="2 3" key="1">
    <citation type="submission" date="2020-09" db="EMBL/GenBank/DDBJ databases">
        <title>Genome sequencing and assembly of Pontibacter sp.</title>
        <authorList>
            <person name="Chhetri G."/>
        </authorList>
    </citation>
    <scope>NUCLEOTIDE SEQUENCE [LARGE SCALE GENOMIC DNA]</scope>
    <source>
        <strain evidence="2 3">JH31</strain>
    </source>
</reference>
<feature type="signal peptide" evidence="1">
    <location>
        <begin position="1"/>
        <end position="23"/>
    </location>
</feature>
<comment type="caution">
    <text evidence="2">The sequence shown here is derived from an EMBL/GenBank/DDBJ whole genome shotgun (WGS) entry which is preliminary data.</text>
</comment>
<protein>
    <submittedName>
        <fullName evidence="2">Uncharacterized protein</fullName>
    </submittedName>
</protein>
<dbReference type="EMBL" id="JACXAJ010000001">
    <property type="protein sequence ID" value="MBD1396462.1"/>
    <property type="molecule type" value="Genomic_DNA"/>
</dbReference>
<evidence type="ECO:0000256" key="1">
    <source>
        <dbReference type="SAM" id="SignalP"/>
    </source>
</evidence>
<dbReference type="RefSeq" id="WP_191182563.1">
    <property type="nucleotide sequence ID" value="NZ_JACXAJ010000001.1"/>
</dbReference>
<dbReference type="Proteomes" id="UP000625551">
    <property type="component" value="Unassembled WGS sequence"/>
</dbReference>
<proteinExistence type="predicted"/>
<evidence type="ECO:0000313" key="3">
    <source>
        <dbReference type="Proteomes" id="UP000625551"/>
    </source>
</evidence>
<organism evidence="2 3">
    <name type="scientific">Pontibacter aquaedesilientis</name>
    <dbReference type="NCBI Taxonomy" id="2766980"/>
    <lineage>
        <taxon>Bacteria</taxon>
        <taxon>Pseudomonadati</taxon>
        <taxon>Bacteroidota</taxon>
        <taxon>Cytophagia</taxon>
        <taxon>Cytophagales</taxon>
        <taxon>Hymenobacteraceae</taxon>
        <taxon>Pontibacter</taxon>
    </lineage>
</organism>
<accession>A0ABR7XDW4</accession>
<name>A0ABR7XDW4_9BACT</name>
<keyword evidence="1" id="KW-0732">Signal</keyword>
<sequence length="124" mass="13604">MNKLTRYLLLLFASVLALPGWQADDRAAVFCAVEQAVAEEHTQASLSAGESIKSPSLTRAEEQISLFQHLPGPSSKNDSKGAGFLSFTAELQLQRAITQYIASAVNLNRSLSGSDIIFPFHYFW</sequence>